<sequence>MGRRKHVPASDDSLESHYKIQSLPLTPNQHGTPTAKQPRLKKISFTKSLLSLHSSASISSIDSYIRVNNTCNLKESAAESSHNEVNKMIHLGEALGLGNSALLKNFSGLIIRQVEKEMEDWQKQQ</sequence>
<proteinExistence type="predicted"/>
<name>A0A8X7Y783_POPTO</name>
<accession>A0A8X7Y783</accession>
<dbReference type="Proteomes" id="UP000886885">
    <property type="component" value="Chromosome 15D"/>
</dbReference>
<reference evidence="1" key="1">
    <citation type="journal article" date="2020" name="bioRxiv">
        <title>Hybrid origin of Populus tomentosa Carr. identified through genome sequencing and phylogenomic analysis.</title>
        <authorList>
            <person name="An X."/>
            <person name="Gao K."/>
            <person name="Chen Z."/>
            <person name="Li J."/>
            <person name="Yang X."/>
            <person name="Yang X."/>
            <person name="Zhou J."/>
            <person name="Guo T."/>
            <person name="Zhao T."/>
            <person name="Huang S."/>
            <person name="Miao D."/>
            <person name="Khan W.U."/>
            <person name="Rao P."/>
            <person name="Ye M."/>
            <person name="Lei B."/>
            <person name="Liao W."/>
            <person name="Wang J."/>
            <person name="Ji L."/>
            <person name="Li Y."/>
            <person name="Guo B."/>
            <person name="Mustafa N.S."/>
            <person name="Li S."/>
            <person name="Yun Q."/>
            <person name="Keller S.R."/>
            <person name="Mao J."/>
            <person name="Zhang R."/>
            <person name="Strauss S.H."/>
        </authorList>
    </citation>
    <scope>NUCLEOTIDE SEQUENCE</scope>
    <source>
        <strain evidence="1">GM15</strain>
        <tissue evidence="1">Leaf</tissue>
    </source>
</reference>
<keyword evidence="2" id="KW-1185">Reference proteome</keyword>
<protein>
    <submittedName>
        <fullName evidence="1">Uncharacterized protein</fullName>
    </submittedName>
</protein>
<evidence type="ECO:0000313" key="1">
    <source>
        <dbReference type="EMBL" id="KAG6745736.1"/>
    </source>
</evidence>
<dbReference type="EMBL" id="JAAWWB010000030">
    <property type="protein sequence ID" value="KAG6745736.1"/>
    <property type="molecule type" value="Genomic_DNA"/>
</dbReference>
<comment type="caution">
    <text evidence="1">The sequence shown here is derived from an EMBL/GenBank/DDBJ whole genome shotgun (WGS) entry which is preliminary data.</text>
</comment>
<organism evidence="1 2">
    <name type="scientific">Populus tomentosa</name>
    <name type="common">Chinese white poplar</name>
    <dbReference type="NCBI Taxonomy" id="118781"/>
    <lineage>
        <taxon>Eukaryota</taxon>
        <taxon>Viridiplantae</taxon>
        <taxon>Streptophyta</taxon>
        <taxon>Embryophyta</taxon>
        <taxon>Tracheophyta</taxon>
        <taxon>Spermatophyta</taxon>
        <taxon>Magnoliopsida</taxon>
        <taxon>eudicotyledons</taxon>
        <taxon>Gunneridae</taxon>
        <taxon>Pentapetalae</taxon>
        <taxon>rosids</taxon>
        <taxon>fabids</taxon>
        <taxon>Malpighiales</taxon>
        <taxon>Salicaceae</taxon>
        <taxon>Saliceae</taxon>
        <taxon>Populus</taxon>
    </lineage>
</organism>
<dbReference type="AlphaFoldDB" id="A0A8X7Y783"/>
<evidence type="ECO:0000313" key="2">
    <source>
        <dbReference type="Proteomes" id="UP000886885"/>
    </source>
</evidence>
<gene>
    <name evidence="1" type="ORF">POTOM_050239</name>
</gene>